<evidence type="ECO:0000313" key="2">
    <source>
        <dbReference type="EMBL" id="CUJ89607.1"/>
    </source>
</evidence>
<dbReference type="OrthoDB" id="4736977at2"/>
<sequence length="107" mass="11449">MKKFFAAPIILASLIASTASAEDLVFLLGNESSVDLVEFNVSVSESDNWESNLLQGDYIAPGYEADVLIADGLTTCVYDVRGGFSDGSSAEEYGVDLCDLGEYVFTD</sequence>
<organism evidence="2 3">
    <name type="scientific">Ruegeria denitrificans</name>
    <dbReference type="NCBI Taxonomy" id="1715692"/>
    <lineage>
        <taxon>Bacteria</taxon>
        <taxon>Pseudomonadati</taxon>
        <taxon>Pseudomonadota</taxon>
        <taxon>Alphaproteobacteria</taxon>
        <taxon>Rhodobacterales</taxon>
        <taxon>Roseobacteraceae</taxon>
        <taxon>Ruegeria</taxon>
    </lineage>
</organism>
<gene>
    <name evidence="2" type="ORF">RUE5091_00898</name>
</gene>
<accession>A0A0N7M8P8</accession>
<dbReference type="AlphaFoldDB" id="A0A0N7M8P8"/>
<dbReference type="Proteomes" id="UP000051260">
    <property type="component" value="Unassembled WGS sequence"/>
</dbReference>
<keyword evidence="3" id="KW-1185">Reference proteome</keyword>
<evidence type="ECO:0000313" key="3">
    <source>
        <dbReference type="Proteomes" id="UP000051260"/>
    </source>
</evidence>
<evidence type="ECO:0000256" key="1">
    <source>
        <dbReference type="SAM" id="SignalP"/>
    </source>
</evidence>
<name>A0A0N7M8P8_9RHOB</name>
<feature type="chain" id="PRO_5006015973" evidence="1">
    <location>
        <begin position="22"/>
        <end position="107"/>
    </location>
</feature>
<dbReference type="STRING" id="1715692.RUE5091_00898"/>
<reference evidence="3" key="1">
    <citation type="submission" date="2015-09" db="EMBL/GenBank/DDBJ databases">
        <authorList>
            <person name="Rodrigo-Torres L."/>
            <person name="Arahal D.R."/>
        </authorList>
    </citation>
    <scope>NUCLEOTIDE SEQUENCE [LARGE SCALE GENOMIC DNA]</scope>
    <source>
        <strain evidence="3">CECT 5091</strain>
    </source>
</reference>
<dbReference type="RefSeq" id="WP_058280760.1">
    <property type="nucleotide sequence ID" value="NZ_CYUD01000002.1"/>
</dbReference>
<feature type="signal peptide" evidence="1">
    <location>
        <begin position="1"/>
        <end position="21"/>
    </location>
</feature>
<protein>
    <submittedName>
        <fullName evidence="2">Uncharacterized protein</fullName>
    </submittedName>
</protein>
<keyword evidence="1" id="KW-0732">Signal</keyword>
<proteinExistence type="predicted"/>
<dbReference type="EMBL" id="CYUD01000002">
    <property type="protein sequence ID" value="CUJ89607.1"/>
    <property type="molecule type" value="Genomic_DNA"/>
</dbReference>